<dbReference type="SMART" id="SM00862">
    <property type="entry name" value="Trans_reg_C"/>
    <property type="match status" value="1"/>
</dbReference>
<evidence type="ECO:0000313" key="9">
    <source>
        <dbReference type="Proteomes" id="UP001500221"/>
    </source>
</evidence>
<feature type="compositionally biased region" description="Pro residues" evidence="6">
    <location>
        <begin position="291"/>
        <end position="301"/>
    </location>
</feature>
<feature type="domain" description="OmpR/PhoB-type" evidence="7">
    <location>
        <begin position="14"/>
        <end position="115"/>
    </location>
</feature>
<evidence type="ECO:0000256" key="3">
    <source>
        <dbReference type="ARBA" id="ARBA00023125"/>
    </source>
</evidence>
<dbReference type="InterPro" id="IPR005158">
    <property type="entry name" value="BTAD"/>
</dbReference>
<dbReference type="Pfam" id="PF03704">
    <property type="entry name" value="BTAD"/>
    <property type="match status" value="1"/>
</dbReference>
<dbReference type="CDD" id="cd00383">
    <property type="entry name" value="trans_reg_C"/>
    <property type="match status" value="1"/>
</dbReference>
<gene>
    <name evidence="8" type="ORF">GCM10023340_08690</name>
</gene>
<dbReference type="Gene3D" id="1.10.10.10">
    <property type="entry name" value="Winged helix-like DNA-binding domain superfamily/Winged helix DNA-binding domain"/>
    <property type="match status" value="1"/>
</dbReference>
<dbReference type="PANTHER" id="PTHR35807:SF1">
    <property type="entry name" value="TRANSCRIPTIONAL REGULATOR REDD"/>
    <property type="match status" value="1"/>
</dbReference>
<evidence type="ECO:0000256" key="2">
    <source>
        <dbReference type="ARBA" id="ARBA00023015"/>
    </source>
</evidence>
<dbReference type="SUPFAM" id="SSF46894">
    <property type="entry name" value="C-terminal effector domain of the bipartite response regulators"/>
    <property type="match status" value="1"/>
</dbReference>
<dbReference type="SUPFAM" id="SSF48452">
    <property type="entry name" value="TPR-like"/>
    <property type="match status" value="1"/>
</dbReference>
<evidence type="ECO:0000256" key="4">
    <source>
        <dbReference type="ARBA" id="ARBA00023163"/>
    </source>
</evidence>
<dbReference type="SUPFAM" id="SSF52540">
    <property type="entry name" value="P-loop containing nucleoside triphosphate hydrolases"/>
    <property type="match status" value="1"/>
</dbReference>
<name>A0ABP9PAH3_9ACTN</name>
<feature type="region of interest" description="Disordered" evidence="6">
    <location>
        <begin position="271"/>
        <end position="308"/>
    </location>
</feature>
<evidence type="ECO:0000256" key="1">
    <source>
        <dbReference type="ARBA" id="ARBA00005820"/>
    </source>
</evidence>
<proteinExistence type="inferred from homology"/>
<dbReference type="InterPro" id="IPR051677">
    <property type="entry name" value="AfsR-DnrI-RedD_regulator"/>
</dbReference>
<keyword evidence="3 5" id="KW-0238">DNA-binding</keyword>
<evidence type="ECO:0000256" key="6">
    <source>
        <dbReference type="SAM" id="MobiDB-lite"/>
    </source>
</evidence>
<dbReference type="PANTHER" id="PTHR35807">
    <property type="entry name" value="TRANSCRIPTIONAL REGULATOR REDD-RELATED"/>
    <property type="match status" value="1"/>
</dbReference>
<dbReference type="InterPro" id="IPR016032">
    <property type="entry name" value="Sig_transdc_resp-reg_C-effctor"/>
</dbReference>
<organism evidence="8 9">
    <name type="scientific">Nocardioides marinquilinus</name>
    <dbReference type="NCBI Taxonomy" id="1210400"/>
    <lineage>
        <taxon>Bacteria</taxon>
        <taxon>Bacillati</taxon>
        <taxon>Actinomycetota</taxon>
        <taxon>Actinomycetes</taxon>
        <taxon>Propionibacteriales</taxon>
        <taxon>Nocardioidaceae</taxon>
        <taxon>Nocardioides</taxon>
    </lineage>
</organism>
<feature type="DNA-binding region" description="OmpR/PhoB-type" evidence="5">
    <location>
        <begin position="14"/>
        <end position="115"/>
    </location>
</feature>
<dbReference type="Proteomes" id="UP001500221">
    <property type="component" value="Unassembled WGS sequence"/>
</dbReference>
<dbReference type="InterPro" id="IPR001867">
    <property type="entry name" value="OmpR/PhoB-type_DNA-bd"/>
</dbReference>
<evidence type="ECO:0000259" key="7">
    <source>
        <dbReference type="PROSITE" id="PS51755"/>
    </source>
</evidence>
<comment type="similarity">
    <text evidence="1">Belongs to the AfsR/DnrI/RedD regulatory family.</text>
</comment>
<dbReference type="EMBL" id="BAABKG010000001">
    <property type="protein sequence ID" value="GAA5143384.1"/>
    <property type="molecule type" value="Genomic_DNA"/>
</dbReference>
<accession>A0ABP9PAH3</accession>
<dbReference type="SMART" id="SM01043">
    <property type="entry name" value="BTAD"/>
    <property type="match status" value="1"/>
</dbReference>
<keyword evidence="9" id="KW-1185">Reference proteome</keyword>
<dbReference type="InterPro" id="IPR036388">
    <property type="entry name" value="WH-like_DNA-bd_sf"/>
</dbReference>
<reference evidence="9" key="1">
    <citation type="journal article" date="2019" name="Int. J. Syst. Evol. Microbiol.">
        <title>The Global Catalogue of Microorganisms (GCM) 10K type strain sequencing project: providing services to taxonomists for standard genome sequencing and annotation.</title>
        <authorList>
            <consortium name="The Broad Institute Genomics Platform"/>
            <consortium name="The Broad Institute Genome Sequencing Center for Infectious Disease"/>
            <person name="Wu L."/>
            <person name="Ma J."/>
        </authorList>
    </citation>
    <scope>NUCLEOTIDE SEQUENCE [LARGE SCALE GENOMIC DNA]</scope>
    <source>
        <strain evidence="9">JCM 18459</strain>
    </source>
</reference>
<dbReference type="Gene3D" id="3.40.50.300">
    <property type="entry name" value="P-loop containing nucleotide triphosphate hydrolases"/>
    <property type="match status" value="1"/>
</dbReference>
<dbReference type="RefSeq" id="WP_345454895.1">
    <property type="nucleotide sequence ID" value="NZ_BAABKG010000001.1"/>
</dbReference>
<comment type="caution">
    <text evidence="8">The sequence shown here is derived from an EMBL/GenBank/DDBJ whole genome shotgun (WGS) entry which is preliminary data.</text>
</comment>
<dbReference type="InterPro" id="IPR041664">
    <property type="entry name" value="AAA_16"/>
</dbReference>
<sequence length="1120" mass="119492">MDDLHTSERDRLDAPVDGSDSLRVDVLGPLEVWRGEERLELGSLKQRVVLACLAVARGRVVPTERLVDVVWGEDPPPNAVNNLQVYVSRLRTTLRAPATGTSPLVRRGSGYQLDLEPGHLDVERFLAGADEVGGLVRSGRWEDAAARAGAVLALWRGEVLHDARPMDWMGADLLAWRGRRDGVVAARVTALLGAGRLDEAVATAVSAASEGPSDDALARLAMIALHRVGRAPDALELYEEHRRGLDDHLGVEPSAELRATHLAVLRQEPWLDHWPEPQRGAAGTAPEPEPEPTPAPTPAPRPARGGPAYVGRRHELEEALAAAGAVLADDGQGRVLVLTGPAGMGKTRLAEEVLASFAAAGGLVVRGRCLDEQDAPVWWPLRQVARELGEDPDVLLTAPAGAGADTLRFTVYERVRDLLAARSDERPVAVLVDDLQWADPNSRAALGYLATALAGSRVLLLVTVRDATSASDEHPAARLLRAPGATHLALEPLTASEVADLATEVGGAELDDDEAADLAARCAGNALFVCEYARLPEADRRQGKVPVVVRTVLAQRVGALEPPVRRVLQVAATLGGVVDLPLVARMAQLSQDELLDLLDAAAEASIIEPVAGGAGYDFSHALMRDQVMHELSELRRQRLHVEAARVMTTAGAERVSQRAGHLVAAGPLAEPRDVVEACRAAALQAEERMSAETAASWWQQAADALDRLPATPSLLQERDDLVIAAVRALGRAGRTQEVMQRLEVLLGEAVRLGRTDTVGRLAATLLRISGTWPWAVFGADPAPMLAQLGTVAEAVAGSPAASARVLAALAVGRCYDPDPTVPDQASRRALDLAEEVGDPDVLADALVGRVLTYVGEAGHAEEAEQLLDRLAALPRVGPDAETDRTFAHSAHTMSCFSLGDVAQVEAHVRAGVLGCDRLRMREVRAQLRWMEVGLVHWLEGPEAALASHAVAAEAHRATELYDGGFADLVLRVLLLDAGRLHEVADFERFETVLWAAAGAWARGDHEQAARLVRRRLTEPFPTAWATLAHVMVLAHVVCELGLADAADAVVRLLEPFSGRLVSLGQGPVLGPVDAALARLAALGGQPDRARELLARARELCRRNGSDVWVARCDELGASIA</sequence>
<dbReference type="InterPro" id="IPR011990">
    <property type="entry name" value="TPR-like_helical_dom_sf"/>
</dbReference>
<keyword evidence="4" id="KW-0804">Transcription</keyword>
<protein>
    <submittedName>
        <fullName evidence="8">BTAD domain-containing putative transcriptional regulator</fullName>
    </submittedName>
</protein>
<dbReference type="InterPro" id="IPR027417">
    <property type="entry name" value="P-loop_NTPase"/>
</dbReference>
<evidence type="ECO:0000313" key="8">
    <source>
        <dbReference type="EMBL" id="GAA5143384.1"/>
    </source>
</evidence>
<keyword evidence="2" id="KW-0805">Transcription regulation</keyword>
<dbReference type="Pfam" id="PF13191">
    <property type="entry name" value="AAA_16"/>
    <property type="match status" value="1"/>
</dbReference>
<evidence type="ECO:0000256" key="5">
    <source>
        <dbReference type="PROSITE-ProRule" id="PRU01091"/>
    </source>
</evidence>
<dbReference type="PROSITE" id="PS51755">
    <property type="entry name" value="OMPR_PHOB"/>
    <property type="match status" value="1"/>
</dbReference>
<dbReference type="Pfam" id="PF00486">
    <property type="entry name" value="Trans_reg_C"/>
    <property type="match status" value="1"/>
</dbReference>
<dbReference type="Gene3D" id="1.25.40.10">
    <property type="entry name" value="Tetratricopeptide repeat domain"/>
    <property type="match status" value="1"/>
</dbReference>